<name>A0A1F7ULN6_9BACT</name>
<dbReference type="HAMAP" id="MF_00291_B">
    <property type="entry name" value="Ribosomal_uS2_B"/>
    <property type="match status" value="1"/>
</dbReference>
<accession>A0A1F7ULN6</accession>
<dbReference type="InterPro" id="IPR023591">
    <property type="entry name" value="Ribosomal_uS2_flav_dom_sf"/>
</dbReference>
<dbReference type="NCBIfam" id="TIGR01011">
    <property type="entry name" value="rpsB_bact"/>
    <property type="match status" value="1"/>
</dbReference>
<dbReference type="CDD" id="cd01425">
    <property type="entry name" value="RPS2"/>
    <property type="match status" value="1"/>
</dbReference>
<evidence type="ECO:0000313" key="8">
    <source>
        <dbReference type="Proteomes" id="UP000176604"/>
    </source>
</evidence>
<evidence type="ECO:0000256" key="5">
    <source>
        <dbReference type="HAMAP-Rule" id="MF_00291"/>
    </source>
</evidence>
<dbReference type="GO" id="GO:0015935">
    <property type="term" value="C:small ribosomal subunit"/>
    <property type="evidence" value="ECO:0007669"/>
    <property type="project" value="InterPro"/>
</dbReference>
<dbReference type="AlphaFoldDB" id="A0A1F7ULN6"/>
<reference evidence="7 8" key="1">
    <citation type="journal article" date="2016" name="Nat. Commun.">
        <title>Thousands of microbial genomes shed light on interconnected biogeochemical processes in an aquifer system.</title>
        <authorList>
            <person name="Anantharaman K."/>
            <person name="Brown C.T."/>
            <person name="Hug L.A."/>
            <person name="Sharon I."/>
            <person name="Castelle C.J."/>
            <person name="Probst A.J."/>
            <person name="Thomas B.C."/>
            <person name="Singh A."/>
            <person name="Wilkins M.J."/>
            <person name="Karaoz U."/>
            <person name="Brodie E.L."/>
            <person name="Williams K.H."/>
            <person name="Hubbard S.S."/>
            <person name="Banfield J.F."/>
        </authorList>
    </citation>
    <scope>NUCLEOTIDE SEQUENCE [LARGE SCALE GENOMIC DNA]</scope>
</reference>
<dbReference type="PANTHER" id="PTHR12534:SF0">
    <property type="entry name" value="SMALL RIBOSOMAL SUBUNIT PROTEIN US2M"/>
    <property type="match status" value="1"/>
</dbReference>
<dbReference type="SUPFAM" id="SSF52313">
    <property type="entry name" value="Ribosomal protein S2"/>
    <property type="match status" value="1"/>
</dbReference>
<dbReference type="EMBL" id="MGEF01000027">
    <property type="protein sequence ID" value="OGL78654.1"/>
    <property type="molecule type" value="Genomic_DNA"/>
</dbReference>
<dbReference type="STRING" id="1802397.A3J43_02390"/>
<dbReference type="InterPro" id="IPR001865">
    <property type="entry name" value="Ribosomal_uS2"/>
</dbReference>
<evidence type="ECO:0000256" key="4">
    <source>
        <dbReference type="ARBA" id="ARBA00035256"/>
    </source>
</evidence>
<dbReference type="PROSITE" id="PS00962">
    <property type="entry name" value="RIBOSOMAL_S2_1"/>
    <property type="match status" value="1"/>
</dbReference>
<organism evidence="7 8">
    <name type="scientific">Candidatus Uhrbacteria bacterium RIFCSPHIGHO2_12_FULL_54_23</name>
    <dbReference type="NCBI Taxonomy" id="1802397"/>
    <lineage>
        <taxon>Bacteria</taxon>
        <taxon>Candidatus Uhriibacteriota</taxon>
    </lineage>
</organism>
<dbReference type="PRINTS" id="PR00395">
    <property type="entry name" value="RIBOSOMALS2"/>
</dbReference>
<evidence type="ECO:0000256" key="2">
    <source>
        <dbReference type="ARBA" id="ARBA00022980"/>
    </source>
</evidence>
<dbReference type="Gene3D" id="1.10.287.610">
    <property type="entry name" value="Helix hairpin bin"/>
    <property type="match status" value="1"/>
</dbReference>
<evidence type="ECO:0000256" key="1">
    <source>
        <dbReference type="ARBA" id="ARBA00006242"/>
    </source>
</evidence>
<evidence type="ECO:0000256" key="6">
    <source>
        <dbReference type="SAM" id="Coils"/>
    </source>
</evidence>
<keyword evidence="3 5" id="KW-0687">Ribonucleoprotein</keyword>
<dbReference type="Pfam" id="PF00318">
    <property type="entry name" value="Ribosomal_S2"/>
    <property type="match status" value="1"/>
</dbReference>
<gene>
    <name evidence="5" type="primary">rpsB</name>
    <name evidence="7" type="ORF">A3J43_02390</name>
</gene>
<protein>
    <recommendedName>
        <fullName evidence="4 5">Small ribosomal subunit protein uS2</fullName>
    </recommendedName>
</protein>
<dbReference type="Gene3D" id="3.40.50.10490">
    <property type="entry name" value="Glucose-6-phosphate isomerase like protein, domain 1"/>
    <property type="match status" value="1"/>
</dbReference>
<proteinExistence type="inferred from homology"/>
<evidence type="ECO:0000256" key="3">
    <source>
        <dbReference type="ARBA" id="ARBA00023274"/>
    </source>
</evidence>
<dbReference type="InterPro" id="IPR005706">
    <property type="entry name" value="Ribosomal_uS2_bac/mit/plastid"/>
</dbReference>
<keyword evidence="2 5" id="KW-0689">Ribosomal protein</keyword>
<comment type="caution">
    <text evidence="7">The sequence shown here is derived from an EMBL/GenBank/DDBJ whole genome shotgun (WGS) entry which is preliminary data.</text>
</comment>
<dbReference type="PANTHER" id="PTHR12534">
    <property type="entry name" value="30S RIBOSOMAL PROTEIN S2 PROKARYOTIC AND ORGANELLAR"/>
    <property type="match status" value="1"/>
</dbReference>
<dbReference type="GO" id="GO:0003735">
    <property type="term" value="F:structural constituent of ribosome"/>
    <property type="evidence" value="ECO:0007669"/>
    <property type="project" value="InterPro"/>
</dbReference>
<comment type="similarity">
    <text evidence="1 5">Belongs to the universal ribosomal protein uS2 family.</text>
</comment>
<evidence type="ECO:0000313" key="7">
    <source>
        <dbReference type="EMBL" id="OGL78654.1"/>
    </source>
</evidence>
<dbReference type="GO" id="GO:0006412">
    <property type="term" value="P:translation"/>
    <property type="evidence" value="ECO:0007669"/>
    <property type="project" value="UniProtKB-UniRule"/>
</dbReference>
<feature type="coiled-coil region" evidence="6">
    <location>
        <begin position="108"/>
        <end position="135"/>
    </location>
</feature>
<keyword evidence="6" id="KW-0175">Coiled coil</keyword>
<dbReference type="Proteomes" id="UP000176604">
    <property type="component" value="Unassembled WGS sequence"/>
</dbReference>
<sequence>MPTIPSLQDLLKAGVHFGHRETKWHPKMAPFIFTVRNGIHIIDLEKTVEKLKTALEFLKGVAAKGGVVLFIGTKPQARAHVRAAAESADAPYVTERWLGGTLTNFVVIHKLVRKLEEIERKLADADADKKYTKLERLMFDRERQRLVEAVGGVRAMKGLPQAVVCADLIHDETAVREARRRQVPTVALCDTNADPEDATYPIPANDDASRSIAFLMKLCADAVREGVAARATAAAEASQAQEAAAAADAAEETAQVPEDIVVEAVKKAKVKEEIEV</sequence>
<dbReference type="InterPro" id="IPR018130">
    <property type="entry name" value="Ribosomal_uS2_CS"/>
</dbReference>